<dbReference type="GO" id="GO:0005524">
    <property type="term" value="F:ATP binding"/>
    <property type="evidence" value="ECO:0007669"/>
    <property type="project" value="UniProtKB-UniRule"/>
</dbReference>
<keyword evidence="8 16" id="KW-0808">Transferase</keyword>
<evidence type="ECO:0000313" key="18">
    <source>
        <dbReference type="Proteomes" id="UP000231067"/>
    </source>
</evidence>
<dbReference type="CDD" id="cd24015">
    <property type="entry name" value="ASKHA_NBD_PanK-III"/>
    <property type="match status" value="1"/>
</dbReference>
<feature type="binding site" evidence="16">
    <location>
        <position position="90"/>
    </location>
    <ligand>
        <name>substrate</name>
    </ligand>
</feature>
<dbReference type="GO" id="GO:0005737">
    <property type="term" value="C:cytoplasm"/>
    <property type="evidence" value="ECO:0007669"/>
    <property type="project" value="UniProtKB-SubCell"/>
</dbReference>
<feature type="binding site" evidence="16">
    <location>
        <position position="119"/>
    </location>
    <ligand>
        <name>K(+)</name>
        <dbReference type="ChEBI" id="CHEBI:29103"/>
    </ligand>
</feature>
<dbReference type="AlphaFoldDB" id="A0A2H0A8G3"/>
<evidence type="ECO:0000256" key="5">
    <source>
        <dbReference type="ARBA" id="ARBA00011738"/>
    </source>
</evidence>
<keyword evidence="13 16" id="KW-0173">Coenzyme A biosynthesis</keyword>
<comment type="cofactor">
    <cofactor evidence="16">
        <name>NH4(+)</name>
        <dbReference type="ChEBI" id="CHEBI:28938"/>
    </cofactor>
    <cofactor evidence="16">
        <name>K(+)</name>
        <dbReference type="ChEBI" id="CHEBI:29103"/>
    </cofactor>
    <text evidence="16">A monovalent cation. Ammonium or potassium.</text>
</comment>
<sequence length="241" mass="26873">MILVIDIGNTKAHFGIYIKDKLSAHWSLLNSEIKRNNNIISVRLKEYNILKCTISCVVPSLKDVFNKILDDFSLTPVFIEYSSIDIPIYYNNPSELGVDRIINVVAVIKLYEIPCIIVDFGTATTIDVVSDKGEFIGGVIVPGIGVSAETLWTKTEKLPHIEINKPKTVIGKNTIDCMQSGIFYGSIGQVDEIIKRIMKELGYKTNVIATGGLSNIIGKYSKYIKKVDEFLILEGLKILTR</sequence>
<evidence type="ECO:0000256" key="1">
    <source>
        <dbReference type="ARBA" id="ARBA00001206"/>
    </source>
</evidence>
<feature type="binding site" evidence="16">
    <location>
        <begin position="6"/>
        <end position="13"/>
    </location>
    <ligand>
        <name>ATP</name>
        <dbReference type="ChEBI" id="CHEBI:30616"/>
    </ligand>
</feature>
<evidence type="ECO:0000256" key="3">
    <source>
        <dbReference type="ARBA" id="ARBA00004496"/>
    </source>
</evidence>
<name>A0A2H0A8G3_9BACT</name>
<dbReference type="GO" id="GO:0004594">
    <property type="term" value="F:pantothenate kinase activity"/>
    <property type="evidence" value="ECO:0007669"/>
    <property type="project" value="UniProtKB-UniRule"/>
</dbReference>
<comment type="pathway">
    <text evidence="4 16">Cofactor biosynthesis; coenzyme A biosynthesis; CoA from (R)-pantothenate: step 1/5.</text>
</comment>
<dbReference type="EMBL" id="PCSH01000047">
    <property type="protein sequence ID" value="PIP41693.1"/>
    <property type="molecule type" value="Genomic_DNA"/>
</dbReference>
<evidence type="ECO:0000313" key="17">
    <source>
        <dbReference type="EMBL" id="PIP41693.1"/>
    </source>
</evidence>
<keyword evidence="9 16" id="KW-0547">Nucleotide-binding</keyword>
<dbReference type="UniPathway" id="UPA00241">
    <property type="reaction ID" value="UER00352"/>
</dbReference>
<comment type="catalytic activity">
    <reaction evidence="1 16">
        <text>(R)-pantothenate + ATP = (R)-4'-phosphopantothenate + ADP + H(+)</text>
        <dbReference type="Rhea" id="RHEA:16373"/>
        <dbReference type="ChEBI" id="CHEBI:10986"/>
        <dbReference type="ChEBI" id="CHEBI:15378"/>
        <dbReference type="ChEBI" id="CHEBI:29032"/>
        <dbReference type="ChEBI" id="CHEBI:30616"/>
        <dbReference type="ChEBI" id="CHEBI:456216"/>
        <dbReference type="EC" id="2.7.1.33"/>
    </reaction>
</comment>
<evidence type="ECO:0000256" key="11">
    <source>
        <dbReference type="ARBA" id="ARBA00022840"/>
    </source>
</evidence>
<evidence type="ECO:0000256" key="15">
    <source>
        <dbReference type="ARBA" id="ARBA00040883"/>
    </source>
</evidence>
<proteinExistence type="inferred from homology"/>
<comment type="similarity">
    <text evidence="14 16">Belongs to the type III pantothenate kinase family.</text>
</comment>
<feature type="active site" description="Proton acceptor" evidence="16">
    <location>
        <position position="99"/>
    </location>
</feature>
<comment type="subcellular location">
    <subcellularLocation>
        <location evidence="3 16">Cytoplasm</location>
    </subcellularLocation>
</comment>
<dbReference type="GO" id="GO:0046872">
    <property type="term" value="F:metal ion binding"/>
    <property type="evidence" value="ECO:0007669"/>
    <property type="project" value="UniProtKB-KW"/>
</dbReference>
<evidence type="ECO:0000256" key="12">
    <source>
        <dbReference type="ARBA" id="ARBA00022958"/>
    </source>
</evidence>
<dbReference type="NCBIfam" id="NF009855">
    <property type="entry name" value="PRK13321.1"/>
    <property type="match status" value="1"/>
</dbReference>
<comment type="cofactor">
    <cofactor evidence="2">
        <name>K(+)</name>
        <dbReference type="ChEBI" id="CHEBI:29103"/>
    </cofactor>
</comment>
<accession>A0A2H0A8G3</accession>
<evidence type="ECO:0000256" key="2">
    <source>
        <dbReference type="ARBA" id="ARBA00001958"/>
    </source>
</evidence>
<dbReference type="Gene3D" id="3.30.420.40">
    <property type="match status" value="2"/>
</dbReference>
<evidence type="ECO:0000256" key="10">
    <source>
        <dbReference type="ARBA" id="ARBA00022777"/>
    </source>
</evidence>
<evidence type="ECO:0000256" key="6">
    <source>
        <dbReference type="ARBA" id="ARBA00012102"/>
    </source>
</evidence>
<feature type="binding site" evidence="16">
    <location>
        <position position="122"/>
    </location>
    <ligand>
        <name>ATP</name>
        <dbReference type="ChEBI" id="CHEBI:30616"/>
    </ligand>
</feature>
<comment type="subunit">
    <text evidence="5 16">Homodimer.</text>
</comment>
<dbReference type="PANTHER" id="PTHR34265">
    <property type="entry name" value="TYPE III PANTOTHENATE KINASE"/>
    <property type="match status" value="1"/>
</dbReference>
<keyword evidence="12 16" id="KW-0630">Potassium</keyword>
<evidence type="ECO:0000256" key="14">
    <source>
        <dbReference type="ARBA" id="ARBA00038036"/>
    </source>
</evidence>
<protein>
    <recommendedName>
        <fullName evidence="15 16">Type III pantothenate kinase</fullName>
        <ecNumber evidence="6 16">2.7.1.33</ecNumber>
    </recommendedName>
    <alternativeName>
        <fullName evidence="16">PanK-III</fullName>
    </alternativeName>
    <alternativeName>
        <fullName evidence="16">Pantothenic acid kinase</fullName>
    </alternativeName>
</protein>
<dbReference type="InterPro" id="IPR004619">
    <property type="entry name" value="Type_III_PanK"/>
</dbReference>
<dbReference type="HAMAP" id="MF_01274">
    <property type="entry name" value="Pantothen_kinase_3"/>
    <property type="match status" value="1"/>
</dbReference>
<evidence type="ECO:0000256" key="13">
    <source>
        <dbReference type="ARBA" id="ARBA00022993"/>
    </source>
</evidence>
<dbReference type="Proteomes" id="UP000231067">
    <property type="component" value="Unassembled WGS sequence"/>
</dbReference>
<dbReference type="InterPro" id="IPR043129">
    <property type="entry name" value="ATPase_NBD"/>
</dbReference>
<dbReference type="SUPFAM" id="SSF53067">
    <property type="entry name" value="Actin-like ATPase domain"/>
    <property type="match status" value="2"/>
</dbReference>
<comment type="caution">
    <text evidence="17">The sequence shown here is derived from an EMBL/GenBank/DDBJ whole genome shotgun (WGS) entry which is preliminary data.</text>
</comment>
<dbReference type="GO" id="GO:0015937">
    <property type="term" value="P:coenzyme A biosynthetic process"/>
    <property type="evidence" value="ECO:0007669"/>
    <property type="project" value="UniProtKB-UniRule"/>
</dbReference>
<evidence type="ECO:0000256" key="16">
    <source>
        <dbReference type="HAMAP-Rule" id="MF_01274"/>
    </source>
</evidence>
<keyword evidence="7 16" id="KW-0963">Cytoplasm</keyword>
<keyword evidence="10 16" id="KW-0418">Kinase</keyword>
<evidence type="ECO:0000256" key="4">
    <source>
        <dbReference type="ARBA" id="ARBA00005225"/>
    </source>
</evidence>
<feature type="binding site" evidence="16">
    <location>
        <position position="174"/>
    </location>
    <ligand>
        <name>substrate</name>
    </ligand>
</feature>
<dbReference type="EC" id="2.7.1.33" evidence="6 16"/>
<keyword evidence="11 16" id="KW-0067">ATP-binding</keyword>
<feature type="binding site" evidence="16">
    <location>
        <begin position="97"/>
        <end position="100"/>
    </location>
    <ligand>
        <name>substrate</name>
    </ligand>
</feature>
<comment type="function">
    <text evidence="16">Catalyzes the phosphorylation of pantothenate (Pan), the first step in CoA biosynthesis.</text>
</comment>
<dbReference type="NCBIfam" id="TIGR00671">
    <property type="entry name" value="baf"/>
    <property type="match status" value="1"/>
</dbReference>
<keyword evidence="16" id="KW-0479">Metal-binding</keyword>
<evidence type="ECO:0000256" key="7">
    <source>
        <dbReference type="ARBA" id="ARBA00022490"/>
    </source>
</evidence>
<evidence type="ECO:0000256" key="9">
    <source>
        <dbReference type="ARBA" id="ARBA00022741"/>
    </source>
</evidence>
<reference evidence="17 18" key="1">
    <citation type="submission" date="2017-09" db="EMBL/GenBank/DDBJ databases">
        <title>Depth-based differentiation of microbial function through sediment-hosted aquifers and enrichment of novel symbionts in the deep terrestrial subsurface.</title>
        <authorList>
            <person name="Probst A.J."/>
            <person name="Ladd B."/>
            <person name="Jarett J.K."/>
            <person name="Geller-Mcgrath D.E."/>
            <person name="Sieber C.M."/>
            <person name="Emerson J.B."/>
            <person name="Anantharaman K."/>
            <person name="Thomas B.C."/>
            <person name="Malmstrom R."/>
            <person name="Stieglmeier M."/>
            <person name="Klingl A."/>
            <person name="Woyke T."/>
            <person name="Ryan C.M."/>
            <person name="Banfield J.F."/>
        </authorList>
    </citation>
    <scope>NUCLEOTIDE SEQUENCE [LARGE SCALE GENOMIC DNA]</scope>
    <source>
        <strain evidence="17">CG23_combo_of_CG06-09_8_20_14_all_40_23</strain>
    </source>
</reference>
<organism evidence="17 18">
    <name type="scientific">Candidatus Desantisbacteria bacterium CG23_combo_of_CG06-09_8_20_14_all_40_23</name>
    <dbReference type="NCBI Taxonomy" id="1974550"/>
    <lineage>
        <taxon>Bacteria</taxon>
        <taxon>Candidatus Desantisiibacteriota</taxon>
    </lineage>
</organism>
<gene>
    <name evidence="16" type="primary">coaX</name>
    <name evidence="17" type="ORF">COX18_02650</name>
</gene>
<dbReference type="Pfam" id="PF03309">
    <property type="entry name" value="Pan_kinase"/>
    <property type="match status" value="1"/>
</dbReference>
<dbReference type="PANTHER" id="PTHR34265:SF1">
    <property type="entry name" value="TYPE III PANTOTHENATE KINASE"/>
    <property type="match status" value="1"/>
</dbReference>
<evidence type="ECO:0000256" key="8">
    <source>
        <dbReference type="ARBA" id="ARBA00022679"/>
    </source>
</evidence>